<dbReference type="NCBIfam" id="TIGR01029">
    <property type="entry name" value="rpsG_bact"/>
    <property type="match status" value="1"/>
</dbReference>
<dbReference type="EMBL" id="CALNXK010000105">
    <property type="protein sequence ID" value="CAH3156656.1"/>
    <property type="molecule type" value="Genomic_DNA"/>
</dbReference>
<dbReference type="SUPFAM" id="SSF47973">
    <property type="entry name" value="Ribosomal protein S7"/>
    <property type="match status" value="1"/>
</dbReference>
<evidence type="ECO:0000256" key="7">
    <source>
        <dbReference type="RuleBase" id="RU003620"/>
    </source>
</evidence>
<dbReference type="Proteomes" id="UP001159405">
    <property type="component" value="Unassembled WGS sequence"/>
</dbReference>
<dbReference type="Gene3D" id="1.10.455.10">
    <property type="entry name" value="Ribosomal protein S7 domain"/>
    <property type="match status" value="1"/>
</dbReference>
<evidence type="ECO:0000256" key="2">
    <source>
        <dbReference type="ARBA" id="ARBA00022730"/>
    </source>
</evidence>
<evidence type="ECO:0000256" key="3">
    <source>
        <dbReference type="ARBA" id="ARBA00022884"/>
    </source>
</evidence>
<evidence type="ECO:0000256" key="1">
    <source>
        <dbReference type="ARBA" id="ARBA00007151"/>
    </source>
</evidence>
<dbReference type="InterPro" id="IPR020606">
    <property type="entry name" value="Ribosomal_uS7_CS"/>
</dbReference>
<comment type="caution">
    <text evidence="9">The sequence shown here is derived from an EMBL/GenBank/DDBJ whole genome shotgun (WGS) entry which is preliminary data.</text>
</comment>
<keyword evidence="2 7" id="KW-0699">rRNA-binding</keyword>
<dbReference type="PANTHER" id="PTHR11205">
    <property type="entry name" value="RIBOSOMAL PROTEIN S7"/>
    <property type="match status" value="1"/>
</dbReference>
<keyword evidence="10" id="KW-1185">Reference proteome</keyword>
<evidence type="ECO:0000256" key="6">
    <source>
        <dbReference type="RuleBase" id="RU003619"/>
    </source>
</evidence>
<evidence type="ECO:0000256" key="4">
    <source>
        <dbReference type="ARBA" id="ARBA00022980"/>
    </source>
</evidence>
<proteinExistence type="inferred from homology"/>
<organism evidence="9 10">
    <name type="scientific">Porites lobata</name>
    <dbReference type="NCBI Taxonomy" id="104759"/>
    <lineage>
        <taxon>Eukaryota</taxon>
        <taxon>Metazoa</taxon>
        <taxon>Cnidaria</taxon>
        <taxon>Anthozoa</taxon>
        <taxon>Hexacorallia</taxon>
        <taxon>Scleractinia</taxon>
        <taxon>Fungiina</taxon>
        <taxon>Poritidae</taxon>
        <taxon>Porites</taxon>
    </lineage>
</organism>
<dbReference type="Pfam" id="PF00177">
    <property type="entry name" value="Ribosomal_S7"/>
    <property type="match status" value="1"/>
</dbReference>
<dbReference type="InterPro" id="IPR005717">
    <property type="entry name" value="Ribosomal_uS7_bac/org-type"/>
</dbReference>
<keyword evidence="5 6" id="KW-0687">Ribonucleoprotein</keyword>
<dbReference type="InterPro" id="IPR023798">
    <property type="entry name" value="Ribosomal_uS7_dom"/>
</dbReference>
<evidence type="ECO:0000256" key="5">
    <source>
        <dbReference type="ARBA" id="ARBA00023274"/>
    </source>
</evidence>
<gene>
    <name evidence="9" type="ORF">PLOB_00001922</name>
</gene>
<dbReference type="InterPro" id="IPR000235">
    <property type="entry name" value="Ribosomal_uS7"/>
</dbReference>
<sequence length="242" mass="27829">MAARKATLVLNCLKYSRQSSNPHGVIFRSLSISKAKTSRPSLSRTQSCPMIARNMCSSLASLNISDKDEELEIPRAADSHLTPSIFDNELVNKFVNCMMWDGKKSLSQKILKMALEDIKTEQLQKQRESTNPDSIQTDPLQIFLEAVENCKPIVGVRGMNRGGKVYQVPIPLPPQRRRFLAIKWLITAAREQQKTNKNARMYKKLAKELLNAYNNEGTVIKKKRELHRRAEDNRAYAHYRWW</sequence>
<dbReference type="PROSITE" id="PS00052">
    <property type="entry name" value="RIBOSOMAL_S7"/>
    <property type="match status" value="1"/>
</dbReference>
<reference evidence="9 10" key="1">
    <citation type="submission" date="2022-05" db="EMBL/GenBank/DDBJ databases">
        <authorList>
            <consortium name="Genoscope - CEA"/>
            <person name="William W."/>
        </authorList>
    </citation>
    <scope>NUCLEOTIDE SEQUENCE [LARGE SCALE GENOMIC DNA]</scope>
</reference>
<keyword evidence="4 6" id="KW-0689">Ribosomal protein</keyword>
<feature type="domain" description="Small ribosomal subunit protein uS7" evidence="8">
    <location>
        <begin position="82"/>
        <end position="234"/>
    </location>
</feature>
<evidence type="ECO:0000313" key="9">
    <source>
        <dbReference type="EMBL" id="CAH3156656.1"/>
    </source>
</evidence>
<dbReference type="HAMAP" id="MF_00480_B">
    <property type="entry name" value="Ribosomal_uS7_B"/>
    <property type="match status" value="1"/>
</dbReference>
<comment type="similarity">
    <text evidence="1 6">Belongs to the universal ribosomal protein uS7 family.</text>
</comment>
<evidence type="ECO:0000259" key="8">
    <source>
        <dbReference type="Pfam" id="PF00177"/>
    </source>
</evidence>
<dbReference type="InterPro" id="IPR036823">
    <property type="entry name" value="Ribosomal_uS7_dom_sf"/>
</dbReference>
<evidence type="ECO:0000313" key="10">
    <source>
        <dbReference type="Proteomes" id="UP001159405"/>
    </source>
</evidence>
<keyword evidence="3 7" id="KW-0694">RNA-binding</keyword>
<name>A0ABN8Q3T9_9CNID</name>
<accession>A0ABN8Q3T9</accession>
<protein>
    <recommendedName>
        <fullName evidence="7">Ribosomal protein S7</fullName>
    </recommendedName>
</protein>